<dbReference type="Proteomes" id="UP000607559">
    <property type="component" value="Unassembled WGS sequence"/>
</dbReference>
<accession>A0A8J2UE97</accession>
<name>A0A8J2UE97_9BACT</name>
<comment type="caution">
    <text evidence="3">The sequence shown here is derived from an EMBL/GenBank/DDBJ whole genome shotgun (WGS) entry which is preliminary data.</text>
</comment>
<feature type="domain" description="DinB-like" evidence="2">
    <location>
        <begin position="55"/>
        <end position="165"/>
    </location>
</feature>
<dbReference type="RefSeq" id="WP_188932837.1">
    <property type="nucleotide sequence ID" value="NZ_BMJC01000003.1"/>
</dbReference>
<protein>
    <recommendedName>
        <fullName evidence="2">DinB-like domain-containing protein</fullName>
    </recommendedName>
</protein>
<reference evidence="3" key="2">
    <citation type="submission" date="2020-09" db="EMBL/GenBank/DDBJ databases">
        <authorList>
            <person name="Sun Q."/>
            <person name="Zhou Y."/>
        </authorList>
    </citation>
    <scope>NUCLEOTIDE SEQUENCE</scope>
    <source>
        <strain evidence="3">CGMCC 1.15448</strain>
    </source>
</reference>
<keyword evidence="4" id="KW-1185">Reference proteome</keyword>
<gene>
    <name evidence="3" type="ORF">GCM10011511_28890</name>
</gene>
<dbReference type="EMBL" id="BMJC01000003">
    <property type="protein sequence ID" value="GGB03791.1"/>
    <property type="molecule type" value="Genomic_DNA"/>
</dbReference>
<dbReference type="InterPro" id="IPR024775">
    <property type="entry name" value="DinB-like"/>
</dbReference>
<feature type="chain" id="PRO_5035162075" description="DinB-like domain-containing protein" evidence="1">
    <location>
        <begin position="23"/>
        <end position="182"/>
    </location>
</feature>
<feature type="signal peptide" evidence="1">
    <location>
        <begin position="1"/>
        <end position="22"/>
    </location>
</feature>
<sequence>MRKHLIPILGIAILATAAPAAAQQPQQKSPTLRSILLEQFDNTWNKQDWYVPVKQALEGLTAQQAMWKPCDSCHSVGELAYHIYFWNRASLDSFYNRKQLPFSGNNNETFTTFTEASWTTTVQQLNQVMADWEKAIATADEAKLRKWYSTLDHINTHTAYHTGQILYIRKLAGNWDSNKGVK</sequence>
<evidence type="ECO:0000313" key="4">
    <source>
        <dbReference type="Proteomes" id="UP000607559"/>
    </source>
</evidence>
<dbReference type="Gene3D" id="1.20.120.450">
    <property type="entry name" value="dinb family like domain"/>
    <property type="match status" value="1"/>
</dbReference>
<evidence type="ECO:0000313" key="3">
    <source>
        <dbReference type="EMBL" id="GGB03791.1"/>
    </source>
</evidence>
<evidence type="ECO:0000259" key="2">
    <source>
        <dbReference type="Pfam" id="PF12867"/>
    </source>
</evidence>
<dbReference type="SUPFAM" id="SSF109854">
    <property type="entry name" value="DinB/YfiT-like putative metalloenzymes"/>
    <property type="match status" value="1"/>
</dbReference>
<organism evidence="3 4">
    <name type="scientific">Puia dinghuensis</name>
    <dbReference type="NCBI Taxonomy" id="1792502"/>
    <lineage>
        <taxon>Bacteria</taxon>
        <taxon>Pseudomonadati</taxon>
        <taxon>Bacteroidota</taxon>
        <taxon>Chitinophagia</taxon>
        <taxon>Chitinophagales</taxon>
        <taxon>Chitinophagaceae</taxon>
        <taxon>Puia</taxon>
    </lineage>
</organism>
<dbReference type="AlphaFoldDB" id="A0A8J2UE97"/>
<reference evidence="3" key="1">
    <citation type="journal article" date="2014" name="Int. J. Syst. Evol. Microbiol.">
        <title>Complete genome sequence of Corynebacterium casei LMG S-19264T (=DSM 44701T), isolated from a smear-ripened cheese.</title>
        <authorList>
            <consortium name="US DOE Joint Genome Institute (JGI-PGF)"/>
            <person name="Walter F."/>
            <person name="Albersmeier A."/>
            <person name="Kalinowski J."/>
            <person name="Ruckert C."/>
        </authorList>
    </citation>
    <scope>NUCLEOTIDE SEQUENCE</scope>
    <source>
        <strain evidence="3">CGMCC 1.15448</strain>
    </source>
</reference>
<dbReference type="Pfam" id="PF12867">
    <property type="entry name" value="DinB_2"/>
    <property type="match status" value="1"/>
</dbReference>
<evidence type="ECO:0000256" key="1">
    <source>
        <dbReference type="SAM" id="SignalP"/>
    </source>
</evidence>
<dbReference type="InterPro" id="IPR034660">
    <property type="entry name" value="DinB/YfiT-like"/>
</dbReference>
<proteinExistence type="predicted"/>
<keyword evidence="1" id="KW-0732">Signal</keyword>